<sequence length="3429" mass="384828">MAAFLINAAASSTNRGRPSAFFGSEKNNSKTNPVLQALDTEITLITAHIIKRSGPNFKKPEKEPCSRMADSIFKLWNRYEPKLPKAYYQKRLLEMGDYLMAMKEYKIALSQCYERYLLCFERINFSEITDGSTLEKLFFPNGFDTDNSGLTFRALMGKSISMYQIVKLNDPKLQNRQSVDECLQILSFLRLIMQIVLPKEPLCWLIYNGSIHIYTISRHLMSLGHSAQVLEYVIWASICMESSIPLMSVKYLPWRSTLYTAVCQCYYDCKAGQHAEAFARRGLAKINELSQLEMMSNADENPQIMIAFRESTIKMAIMVYKRSVFETRRKPKGLLRPKTRTNYKDIMNWAWPRTTSEKLMAEMFDGTAAQFLALLESLSDSNRRIILTSPPAQDNEPEVLDVFVELFMTGQELLAGGGGNKLPGPKSQSALGAPPLSGVTTGASLMDLAIRGEDGIPISAAIRFVKLAYNYEHWEVFDSLVEPLLIHLSLLNEEEYFWDEKALELLLAMEKLNSNKKHKKNAVITDELGEEGQLPSDPNTTSLPGTAMKSTGMHDDHINLADVLISIVSGSFKKSAVEIDIIVDAALFLWNKCKAVFQKYQTGSVDNPRYLYKMDQPHKWMYLLDTVHQTLCWCGVSSVDPALTAEVVLRLAMFYESSAYLETMDGKKNKTDVSTDENKSSSQPSSICNKRDKSALKDSKTTLTDICPTEINHSRISILSPPGNISAKGQLLLTKSILELGLIDMSYARQAVGLNDGKSIADVCWVKSVLNDTSTLLPGELNPAVFQQQLNYEVSDLGEEINVDDLIPDALKESATSVWNTVKDLHLELLLMYHRVCLKLAALKQEEVVSKSAKEKKKDGSSTVEIDKTDDAYISNFDELSAACKKNNISRALLYMESALLSSRGGFYNGKQKKLLEESANFIKKAQQEEKRIFLDNQYYPEDIKTCENPPPPLLLSRTDTTMVFRPAPYTPANGQKVAWYRLFGRNATGSNIKVRANDNFLPGTGDQVPAVHTEMHVSGLIPNERYVFAVAAYDVEGNIIGSVGNTSKPILASHPLPVLMTWAFLVQISYQVGFYDVTRQAFDVLWDYFIMEKPEPTGVTYVTPDKNDFKLTLNKLNQRAICLSSPVLLRQFLTSIFVNTDVSIREGQLFCDVLCDKGPLYKNQVSRLVECEKLLIGIELSGWLNEANLALQCVIQCYGLLAPLLFYKIPSHSVIQILQRSHSVLQEIPTGLIVKRQGHIGDSLHHMTACITFHMARALRTWGQKTLANSINEAGRKLLAIEGMDKEVKQEGGGDKSVDQPDSPSIETSIEMTAVTLQALKKRRHKKIGLFNPKDEIEPVINEELKALEAHILRLTKASQNEMELSGNEDPNILHAYIAFLPARMAHKEVLKFKRRARYLEFVVQVAQKGLLEGLAEQVIDWCEDCVHWLQKRNEQIIGNRAYMTKQPGAITVSGDDPRKFAAAMVEYSKDKETSPPKTNKPGQSTKIITPAMPTKTKRKKYRPFNNYSNMSDAARHALEDKENKAIEALSLYFADMYRSAHKKRRMRKIHTDELPWRSQMKIVLGMSYFSAFLQKLEKREKILGSAGSNMYRSSFLDHEWFTFETADTLVVGWDGGPTRQSSRHATGQSADDRAVHTKLDLNTDADKHKTAIEIAAAAVTGVFAPIPGTKNPIQEFDDTPRTYRSDFSAVPETRPTKRHQEDESALLSTKATLQALDKTFTYLKQCMIIAYRGNHWTMFQNACNTLWNCAHTALLRATTANQSKNEAGLLTVEVLRSLVWKPFYLSVDCLLDMMVKLQINLDQQAAKAMNKKRVLGTYFEDWYGSIQSEKGGASLKFEDPLDDRSVLDVRWIRRYVLRVIEMLYYEQKWEKLVDIALRFNAITNDRYAEQVLPLLVQAQRKLTGILKQVGGCPPPQKHYQTLLTQLGGVISAKDYLQCQLKVEVDKTNVKPVEPGAHIDPLGHNVYSPDDARRLISVPLDYEYSLDTLRQVLSKSHYSARALHHSRKLLVLYLAGQQNIGTDSMLPKSPSKVDFLKNTAHPQPTAPPDLSTELYLSTDDVQTSPVPKSQLPFIIESYEKTIDTLIVKKQKGLAAQAMFELGNLHYHTKNLRSTFKWWCDALDIVLNTNDAIHSWRATLAESQDESRDLLERCGLWGCVLGGIISSCIAQYILTSDLGLRMDCCFLSGYFFKALFRASMPHPVADRDYALYDVGEGCEVTNLVPGIDLLSERFRADGRQVVAALRWVTEELSRGRHNLFVLPLLTLYQYFTNFVCRDLQRSVDGRILKVRVLTDLNLFTEAFIILRRLLHGERLPQVGDSGFRHVESKVGSIQFNTSKPILDTTNLKILEGVIDKRLPSNLASLYGPHLTCHLLLVQAHLLVTVADTLPVIPALSEAAVPSGALESQFIVIKTRTISTGSHVGMGTRAPRLVSATSHSIDVEEKREGADEESENEIPCYNRRFTESKKKVTIEIVKATLLNMAEQMVTTLSDVIVDSAEHDKTGKGVEKLSASELELVVLCKLEQGYISRQKHHAPLAAHGVFSALKLIQTSDLFKPQKCSKTPSRKTLNSQERPSSLKGHNITTGSKLKQGDIKLTQSNNTQFQYQNFQSRSRLDTRLWLKCRLELIKCLMLEIKGMGDVKGSENKFVTELADCRQYCIEGVGEAEMLGDIEMQAEFFIQGAFLNMIEGKNLEHTVSLLQEASDQLDTVAKLSEPGQQLVVLCQMLITDLELITRGGETNILEQTLNNYIKIQNNLLTQIESLGEKIERYRSGKDQHHSSLVTPIKNIYLPHLLRLCQLKLRIGHRLARNAAITASKGLPEQDAVYLWIDAYGVLVSALDLSRSSVNRDSSLEAEILFDLGKVQKMMMYLGKFPPRKAANTIIEAIKTSYCTDHNLSLIRQAYLEISQIYLYSSNQLAAKEVVPPDTAGDSGDESNITTPVPPNTAKPPGSSQSKKKWKSKKEKASKSKESKEEDTVAESETERRAAWLAIRCAAATGQAQRERLLLKGNMAVTQKLTEKAIKEIPDFLALDLVGAYVLGEKKKIYKNEIEEELSTMVEVEEVKQTDTYEEQIVKAKIGSQDLSWIQLLGYQTILQRMSSTQTTSAFSVPTVPDTKSNTQVDGGDLGPDFDLGFISHAQSSTTSNNELIKYMLCSGPWVARMTSMHHYLAANLPSYSANCCAIYPPAGLMLQVPQTPTNVAPTIKSYSSNMSESTEQDIEGSTCSLIDVKTFAPPGFIKEPYMPSDKTIVTPEDNEICLQWYQPTLEESDPSQPDSPDKKIMLLFALFKKNATATFSPGYLWVSLAQLNDLHDRLAVLTQRGEISLLDKQKKEPSLSSSQSKLKKTQRIKALSPKLQRDGLLENLLSQCLEDCCLLLASQTEQDSPLEIPFEVNKTNIKSLEALFDPALGQILKNGDLLSWLLKLFP</sequence>
<protein>
    <recommendedName>
        <fullName evidence="4">Cilia- and flagella-associated protein 54</fullName>
    </recommendedName>
</protein>
<feature type="compositionally biased region" description="Polar residues" evidence="1">
    <location>
        <begin position="2561"/>
        <end position="2576"/>
    </location>
</feature>
<feature type="region of interest" description="Disordered" evidence="1">
    <location>
        <begin position="1469"/>
        <end position="1490"/>
    </location>
</feature>
<feature type="compositionally biased region" description="Basic and acidic residues" evidence="1">
    <location>
        <begin position="667"/>
        <end position="679"/>
    </location>
</feature>
<dbReference type="PANTHER" id="PTHR33487:SF1">
    <property type="entry name" value="CILIA- AND FLAGELLA-ASSOCIATED PROTEIN 54"/>
    <property type="match status" value="1"/>
</dbReference>
<name>A0AAN8PUY0_PATCE</name>
<gene>
    <name evidence="2" type="ORF">SNE40_015265</name>
</gene>
<dbReference type="Proteomes" id="UP001347796">
    <property type="component" value="Unassembled WGS sequence"/>
</dbReference>
<accession>A0AAN8PUY0</accession>
<feature type="region of interest" description="Disordered" evidence="1">
    <location>
        <begin position="667"/>
        <end position="693"/>
    </location>
</feature>
<organism evidence="2 3">
    <name type="scientific">Patella caerulea</name>
    <name type="common">Rayed Mediterranean limpet</name>
    <dbReference type="NCBI Taxonomy" id="87958"/>
    <lineage>
        <taxon>Eukaryota</taxon>
        <taxon>Metazoa</taxon>
        <taxon>Spiralia</taxon>
        <taxon>Lophotrochozoa</taxon>
        <taxon>Mollusca</taxon>
        <taxon>Gastropoda</taxon>
        <taxon>Patellogastropoda</taxon>
        <taxon>Patelloidea</taxon>
        <taxon>Patellidae</taxon>
        <taxon>Patella</taxon>
    </lineage>
</organism>
<feature type="region of interest" description="Disordered" evidence="1">
    <location>
        <begin position="2925"/>
        <end position="2982"/>
    </location>
</feature>
<dbReference type="InterPro" id="IPR036116">
    <property type="entry name" value="FN3_sf"/>
</dbReference>
<dbReference type="PANTHER" id="PTHR33487">
    <property type="entry name" value="CILIA- AND FLAGELLA-ASSOCIATED PROTEIN 54"/>
    <property type="match status" value="1"/>
</dbReference>
<keyword evidence="3" id="KW-1185">Reference proteome</keyword>
<feature type="region of interest" description="Disordered" evidence="1">
    <location>
        <begin position="2435"/>
        <end position="2454"/>
    </location>
</feature>
<dbReference type="SUPFAM" id="SSF49265">
    <property type="entry name" value="Fibronectin type III"/>
    <property type="match status" value="1"/>
</dbReference>
<dbReference type="Pfam" id="PF14858">
    <property type="entry name" value="CFAP54_N"/>
    <property type="match status" value="1"/>
</dbReference>
<evidence type="ECO:0000313" key="2">
    <source>
        <dbReference type="EMBL" id="KAK6177090.1"/>
    </source>
</evidence>
<dbReference type="GO" id="GO:0060271">
    <property type="term" value="P:cilium assembly"/>
    <property type="evidence" value="ECO:0007669"/>
    <property type="project" value="TreeGrafter"/>
</dbReference>
<evidence type="ECO:0000313" key="3">
    <source>
        <dbReference type="Proteomes" id="UP001347796"/>
    </source>
</evidence>
<evidence type="ECO:0008006" key="4">
    <source>
        <dbReference type="Google" id="ProtNLM"/>
    </source>
</evidence>
<reference evidence="2 3" key="1">
    <citation type="submission" date="2024-01" db="EMBL/GenBank/DDBJ databases">
        <title>The genome of the rayed Mediterranean limpet Patella caerulea (Linnaeus, 1758).</title>
        <authorList>
            <person name="Anh-Thu Weber A."/>
            <person name="Halstead-Nussloch G."/>
        </authorList>
    </citation>
    <scope>NUCLEOTIDE SEQUENCE [LARGE SCALE GENOMIC DNA]</scope>
    <source>
        <strain evidence="2">AATW-2023a</strain>
        <tissue evidence="2">Whole specimen</tissue>
    </source>
</reference>
<comment type="caution">
    <text evidence="2">The sequence shown here is derived from an EMBL/GenBank/DDBJ whole genome shotgun (WGS) entry which is preliminary data.</text>
</comment>
<dbReference type="InterPro" id="IPR027912">
    <property type="entry name" value="CFAP54"/>
</dbReference>
<feature type="compositionally biased region" description="Polar residues" evidence="1">
    <location>
        <begin position="1477"/>
        <end position="1489"/>
    </location>
</feature>
<feature type="region of interest" description="Disordered" evidence="1">
    <location>
        <begin position="2558"/>
        <end position="2587"/>
    </location>
</feature>
<feature type="compositionally biased region" description="Basic and acidic residues" evidence="1">
    <location>
        <begin position="2965"/>
        <end position="2982"/>
    </location>
</feature>
<evidence type="ECO:0000256" key="1">
    <source>
        <dbReference type="SAM" id="MobiDB-lite"/>
    </source>
</evidence>
<proteinExistence type="predicted"/>
<dbReference type="EMBL" id="JAZGQO010000010">
    <property type="protein sequence ID" value="KAK6177090.1"/>
    <property type="molecule type" value="Genomic_DNA"/>
</dbReference>